<feature type="transmembrane region" description="Helical" evidence="8">
    <location>
        <begin position="353"/>
        <end position="373"/>
    </location>
</feature>
<feature type="transmembrane region" description="Helical" evidence="8">
    <location>
        <begin position="290"/>
        <end position="309"/>
    </location>
</feature>
<evidence type="ECO:0000256" key="2">
    <source>
        <dbReference type="ARBA" id="ARBA00010792"/>
    </source>
</evidence>
<gene>
    <name evidence="10" type="ORF">GCM10009539_13160</name>
</gene>
<keyword evidence="4 8" id="KW-0812">Transmembrane</keyword>
<evidence type="ECO:0000313" key="11">
    <source>
        <dbReference type="Proteomes" id="UP001500967"/>
    </source>
</evidence>
<dbReference type="InterPro" id="IPR032816">
    <property type="entry name" value="VTT_dom"/>
</dbReference>
<feature type="transmembrane region" description="Helical" evidence="8">
    <location>
        <begin position="379"/>
        <end position="400"/>
    </location>
</feature>
<feature type="transmembrane region" description="Helical" evidence="8">
    <location>
        <begin position="12"/>
        <end position="36"/>
    </location>
</feature>
<keyword evidence="6 8" id="KW-0472">Membrane</keyword>
<dbReference type="EMBL" id="BAAAGX010000006">
    <property type="protein sequence ID" value="GAA0229126.1"/>
    <property type="molecule type" value="Genomic_DNA"/>
</dbReference>
<dbReference type="RefSeq" id="WP_344647817.1">
    <property type="nucleotide sequence ID" value="NZ_BAAAGX010000006.1"/>
</dbReference>
<proteinExistence type="inferred from homology"/>
<accession>A0ABN0TSQ9</accession>
<organism evidence="10 11">
    <name type="scientific">Cryptosporangium japonicum</name>
    <dbReference type="NCBI Taxonomy" id="80872"/>
    <lineage>
        <taxon>Bacteria</taxon>
        <taxon>Bacillati</taxon>
        <taxon>Actinomycetota</taxon>
        <taxon>Actinomycetes</taxon>
        <taxon>Cryptosporangiales</taxon>
        <taxon>Cryptosporangiaceae</taxon>
        <taxon>Cryptosporangium</taxon>
    </lineage>
</organism>
<sequence>MQTVLDSLLGLPAPVVVVLAFLILAGEPALLPGILLPSVSTALGLGFLADSGTINLPTALVTAVVAVVAGDACAYLVGRRGPTGRRRSSFVQRRLDGAVNRAATLIARHGGRSVFFARWLVGARTLVPRLAGAGRMSPGTFLRYSVPAGVLWSAFFVGAGQLAGSSYRQVSAVAGQASLGLVVAAVAVVAGVVAGRRLGRLGGTSTVRLVAALTAIGGALTALVAVAVRAGGLPRVDEPVAAAFDSFSWSGLDVVARILLTSTPSYAVIAVAAVVVLLRPVRSPRRRGALGLLASGGAVVPLMMLVVVLNVAEAVAHSERLFAIQHATSTTAIVLAVWTVARKQRTRLGQGSTWTLGAVAVVVLAAGRIYLGWGSVSSTVAALLIGAAWAGVFAAAWTAAPGAQATRTDRNGSGRQTAGPTEHAAAEHGHRTSTVNQAVVQLEKGLDLGAVGARRSRLGTRSTVKFEHDGYLLALPAPTAPDGRYALPTG</sequence>
<reference evidence="10 11" key="1">
    <citation type="journal article" date="2019" name="Int. J. Syst. Evol. Microbiol.">
        <title>The Global Catalogue of Microorganisms (GCM) 10K type strain sequencing project: providing services to taxonomists for standard genome sequencing and annotation.</title>
        <authorList>
            <consortium name="The Broad Institute Genomics Platform"/>
            <consortium name="The Broad Institute Genome Sequencing Center for Infectious Disease"/>
            <person name="Wu L."/>
            <person name="Ma J."/>
        </authorList>
    </citation>
    <scope>NUCLEOTIDE SEQUENCE [LARGE SCALE GENOMIC DNA]</scope>
    <source>
        <strain evidence="10 11">JCM 10425</strain>
    </source>
</reference>
<feature type="transmembrane region" description="Helical" evidence="8">
    <location>
        <begin position="144"/>
        <end position="164"/>
    </location>
</feature>
<keyword evidence="11" id="KW-1185">Reference proteome</keyword>
<evidence type="ECO:0000256" key="1">
    <source>
        <dbReference type="ARBA" id="ARBA00004651"/>
    </source>
</evidence>
<evidence type="ECO:0000259" key="9">
    <source>
        <dbReference type="Pfam" id="PF09335"/>
    </source>
</evidence>
<comment type="caution">
    <text evidence="10">The sequence shown here is derived from an EMBL/GenBank/DDBJ whole genome shotgun (WGS) entry which is preliminary data.</text>
</comment>
<name>A0ABN0TSQ9_9ACTN</name>
<evidence type="ECO:0000256" key="5">
    <source>
        <dbReference type="ARBA" id="ARBA00022989"/>
    </source>
</evidence>
<feature type="transmembrane region" description="Helical" evidence="8">
    <location>
        <begin position="56"/>
        <end position="77"/>
    </location>
</feature>
<feature type="transmembrane region" description="Helical" evidence="8">
    <location>
        <begin position="170"/>
        <end position="194"/>
    </location>
</feature>
<evidence type="ECO:0000256" key="6">
    <source>
        <dbReference type="ARBA" id="ARBA00023136"/>
    </source>
</evidence>
<feature type="region of interest" description="Disordered" evidence="7">
    <location>
        <begin position="404"/>
        <end position="433"/>
    </location>
</feature>
<feature type="transmembrane region" description="Helical" evidence="8">
    <location>
        <begin position="254"/>
        <end position="278"/>
    </location>
</feature>
<dbReference type="PANTHER" id="PTHR30353:SF0">
    <property type="entry name" value="TRANSMEMBRANE PROTEIN"/>
    <property type="match status" value="1"/>
</dbReference>
<keyword evidence="3" id="KW-1003">Cell membrane</keyword>
<feature type="transmembrane region" description="Helical" evidence="8">
    <location>
        <begin position="321"/>
        <end position="341"/>
    </location>
</feature>
<dbReference type="InterPro" id="IPR032818">
    <property type="entry name" value="DedA-like"/>
</dbReference>
<dbReference type="Pfam" id="PF09335">
    <property type="entry name" value="VTT_dom"/>
    <property type="match status" value="1"/>
</dbReference>
<evidence type="ECO:0000313" key="10">
    <source>
        <dbReference type="EMBL" id="GAA0229126.1"/>
    </source>
</evidence>
<evidence type="ECO:0000256" key="7">
    <source>
        <dbReference type="SAM" id="MobiDB-lite"/>
    </source>
</evidence>
<comment type="subcellular location">
    <subcellularLocation>
        <location evidence="1">Cell membrane</location>
        <topology evidence="1">Multi-pass membrane protein</topology>
    </subcellularLocation>
</comment>
<evidence type="ECO:0000256" key="3">
    <source>
        <dbReference type="ARBA" id="ARBA00022475"/>
    </source>
</evidence>
<dbReference type="PANTHER" id="PTHR30353">
    <property type="entry name" value="INNER MEMBRANE PROTEIN DEDA-RELATED"/>
    <property type="match status" value="1"/>
</dbReference>
<evidence type="ECO:0000256" key="4">
    <source>
        <dbReference type="ARBA" id="ARBA00022692"/>
    </source>
</evidence>
<protein>
    <recommendedName>
        <fullName evidence="9">VTT domain-containing protein</fullName>
    </recommendedName>
</protein>
<evidence type="ECO:0000256" key="8">
    <source>
        <dbReference type="SAM" id="Phobius"/>
    </source>
</evidence>
<comment type="similarity">
    <text evidence="2">Belongs to the DedA family.</text>
</comment>
<dbReference type="Proteomes" id="UP001500967">
    <property type="component" value="Unassembled WGS sequence"/>
</dbReference>
<feature type="transmembrane region" description="Helical" evidence="8">
    <location>
        <begin position="206"/>
        <end position="228"/>
    </location>
</feature>
<feature type="domain" description="VTT" evidence="9">
    <location>
        <begin position="37"/>
        <end position="161"/>
    </location>
</feature>
<keyword evidence="5 8" id="KW-1133">Transmembrane helix</keyword>